<gene>
    <name evidence="9" type="ORF">SAMN04487818_10469</name>
</gene>
<dbReference type="Proteomes" id="UP000199051">
    <property type="component" value="Unassembled WGS sequence"/>
</dbReference>
<dbReference type="SUPFAM" id="SSF103481">
    <property type="entry name" value="Multidrug resistance efflux transporter EmrE"/>
    <property type="match status" value="1"/>
</dbReference>
<dbReference type="Gene3D" id="1.10.3730.20">
    <property type="match status" value="1"/>
</dbReference>
<evidence type="ECO:0000256" key="3">
    <source>
        <dbReference type="ARBA" id="ARBA00022475"/>
    </source>
</evidence>
<keyword evidence="6 8" id="KW-0472">Membrane</keyword>
<evidence type="ECO:0000256" key="4">
    <source>
        <dbReference type="ARBA" id="ARBA00022692"/>
    </source>
</evidence>
<proteinExistence type="inferred from homology"/>
<feature type="transmembrane region" description="Helical" evidence="8">
    <location>
        <begin position="27"/>
        <end position="47"/>
    </location>
</feature>
<protein>
    <submittedName>
        <fullName evidence="9">Small multidrug resistance pump</fullName>
    </submittedName>
</protein>
<keyword evidence="3" id="KW-1003">Cell membrane</keyword>
<evidence type="ECO:0000313" key="10">
    <source>
        <dbReference type="Proteomes" id="UP000199051"/>
    </source>
</evidence>
<dbReference type="InterPro" id="IPR045324">
    <property type="entry name" value="Small_multidrug_res"/>
</dbReference>
<accession>A0A1H9Q4D2</accession>
<dbReference type="InterPro" id="IPR000390">
    <property type="entry name" value="Small_drug/metabolite_transptr"/>
</dbReference>
<dbReference type="GO" id="GO:0022857">
    <property type="term" value="F:transmembrane transporter activity"/>
    <property type="evidence" value="ECO:0007669"/>
    <property type="project" value="InterPro"/>
</dbReference>
<dbReference type="EMBL" id="FOGI01000004">
    <property type="protein sequence ID" value="SER54955.1"/>
    <property type="molecule type" value="Genomic_DNA"/>
</dbReference>
<keyword evidence="2" id="KW-0813">Transport</keyword>
<comment type="subcellular location">
    <subcellularLocation>
        <location evidence="1 7">Cell membrane</location>
        <topology evidence="1 7">Multi-pass membrane protein</topology>
    </subcellularLocation>
</comment>
<dbReference type="GO" id="GO:0005886">
    <property type="term" value="C:plasma membrane"/>
    <property type="evidence" value="ECO:0007669"/>
    <property type="project" value="UniProtKB-SubCell"/>
</dbReference>
<organism evidence="9 10">
    <name type="scientific">Actinokineospora terrae</name>
    <dbReference type="NCBI Taxonomy" id="155974"/>
    <lineage>
        <taxon>Bacteria</taxon>
        <taxon>Bacillati</taxon>
        <taxon>Actinomycetota</taxon>
        <taxon>Actinomycetes</taxon>
        <taxon>Pseudonocardiales</taxon>
        <taxon>Pseudonocardiaceae</taxon>
        <taxon>Actinokineospora</taxon>
    </lineage>
</organism>
<evidence type="ECO:0000256" key="6">
    <source>
        <dbReference type="ARBA" id="ARBA00023136"/>
    </source>
</evidence>
<evidence type="ECO:0000256" key="8">
    <source>
        <dbReference type="SAM" id="Phobius"/>
    </source>
</evidence>
<keyword evidence="10" id="KW-1185">Reference proteome</keyword>
<feature type="transmembrane region" description="Helical" evidence="8">
    <location>
        <begin position="59"/>
        <end position="80"/>
    </location>
</feature>
<name>A0A1H9Q4D2_9PSEU</name>
<dbReference type="STRING" id="155974.SAMN04487818_10469"/>
<dbReference type="PANTHER" id="PTHR30561">
    <property type="entry name" value="SMR FAMILY PROTON-DEPENDENT DRUG EFFLUX TRANSPORTER SUGE"/>
    <property type="match status" value="1"/>
</dbReference>
<dbReference type="RefSeq" id="WP_092776358.1">
    <property type="nucleotide sequence ID" value="NZ_FOGI01000004.1"/>
</dbReference>
<dbReference type="Pfam" id="PF00893">
    <property type="entry name" value="Multi_Drug_Res"/>
    <property type="match status" value="1"/>
</dbReference>
<evidence type="ECO:0000256" key="7">
    <source>
        <dbReference type="RuleBase" id="RU003942"/>
    </source>
</evidence>
<dbReference type="PANTHER" id="PTHR30561:SF1">
    <property type="entry name" value="MULTIDRUG TRANSPORTER EMRE"/>
    <property type="match status" value="1"/>
</dbReference>
<evidence type="ECO:0000313" key="9">
    <source>
        <dbReference type="EMBL" id="SER54955.1"/>
    </source>
</evidence>
<dbReference type="InterPro" id="IPR037185">
    <property type="entry name" value="EmrE-like"/>
</dbReference>
<evidence type="ECO:0000256" key="2">
    <source>
        <dbReference type="ARBA" id="ARBA00022448"/>
    </source>
</evidence>
<evidence type="ECO:0000256" key="5">
    <source>
        <dbReference type="ARBA" id="ARBA00022989"/>
    </source>
</evidence>
<comment type="similarity">
    <text evidence="7">Belongs to the drug/metabolite transporter (DMT) superfamily. Small multidrug resistance (SMR) (TC 2.A.7.1) family.</text>
</comment>
<evidence type="ECO:0000256" key="1">
    <source>
        <dbReference type="ARBA" id="ARBA00004651"/>
    </source>
</evidence>
<feature type="transmembrane region" description="Helical" evidence="8">
    <location>
        <begin position="86"/>
        <end position="105"/>
    </location>
</feature>
<keyword evidence="5 8" id="KW-1133">Transmembrane helix</keyword>
<sequence>MLAWVYLGLAITFEVVATSLMKSTQGFTQLWPTVTVLAGYAVAFFMLAKALQHGMEIGVGYAIWSALGTTVIVIVGAVFLDEALTPVKVIGVVLVVAGVVTLNLGGAH</sequence>
<reference evidence="10" key="1">
    <citation type="submission" date="2016-10" db="EMBL/GenBank/DDBJ databases">
        <authorList>
            <person name="Varghese N."/>
            <person name="Submissions S."/>
        </authorList>
    </citation>
    <scope>NUCLEOTIDE SEQUENCE [LARGE SCALE GENOMIC DNA]</scope>
    <source>
        <strain evidence="10">DSM 44260</strain>
    </source>
</reference>
<dbReference type="AlphaFoldDB" id="A0A1H9Q4D2"/>
<keyword evidence="4 7" id="KW-0812">Transmembrane</keyword>
<dbReference type="FunFam" id="1.10.3730.20:FF:000001">
    <property type="entry name" value="Quaternary ammonium compound resistance transporter SugE"/>
    <property type="match status" value="1"/>
</dbReference>